<dbReference type="RefSeq" id="WP_127195281.1">
    <property type="nucleotide sequence ID" value="NZ_RZNY01000068.1"/>
</dbReference>
<dbReference type="SUPFAM" id="SSF49899">
    <property type="entry name" value="Concanavalin A-like lectins/glucanases"/>
    <property type="match status" value="1"/>
</dbReference>
<protein>
    <submittedName>
        <fullName evidence="1">DUF1349 domain-containing protein</fullName>
    </submittedName>
</protein>
<name>A0A3S1DGQ7_9BACL</name>
<dbReference type="Proteomes" id="UP000279446">
    <property type="component" value="Unassembled WGS sequence"/>
</dbReference>
<dbReference type="AlphaFoldDB" id="A0A3S1DGQ7"/>
<dbReference type="Gene3D" id="2.60.120.200">
    <property type="match status" value="1"/>
</dbReference>
<dbReference type="EMBL" id="RZNY01000068">
    <property type="protein sequence ID" value="RUT37842.1"/>
    <property type="molecule type" value="Genomic_DNA"/>
</dbReference>
<gene>
    <name evidence="1" type="ORF">EJP82_27640</name>
</gene>
<organism evidence="1 2">
    <name type="scientific">Paenibacillus anaericanus</name>
    <dbReference type="NCBI Taxonomy" id="170367"/>
    <lineage>
        <taxon>Bacteria</taxon>
        <taxon>Bacillati</taxon>
        <taxon>Bacillota</taxon>
        <taxon>Bacilli</taxon>
        <taxon>Bacillales</taxon>
        <taxon>Paenibacillaceae</taxon>
        <taxon>Paenibacillus</taxon>
    </lineage>
</organism>
<keyword evidence="2" id="KW-1185">Reference proteome</keyword>
<dbReference type="OrthoDB" id="9808724at2"/>
<proteinExistence type="predicted"/>
<evidence type="ECO:0000313" key="1">
    <source>
        <dbReference type="EMBL" id="RUT37842.1"/>
    </source>
</evidence>
<dbReference type="InterPro" id="IPR009784">
    <property type="entry name" value="DUF1349"/>
</dbReference>
<reference evidence="1 2" key="1">
    <citation type="submission" date="2018-12" db="EMBL/GenBank/DDBJ databases">
        <authorList>
            <person name="Sun L."/>
            <person name="Chen Z."/>
        </authorList>
    </citation>
    <scope>NUCLEOTIDE SEQUENCE [LARGE SCALE GENOMIC DNA]</scope>
    <source>
        <strain evidence="1 2">DSM 15890</strain>
    </source>
</reference>
<comment type="caution">
    <text evidence="1">The sequence shown here is derived from an EMBL/GenBank/DDBJ whole genome shotgun (WGS) entry which is preliminary data.</text>
</comment>
<sequence length="198" mass="22557">MINNLFILEEREKLKWKNEPMYWEYTKEDGLIMDASANADFFKDPGGKHIAESAPFLYVQVDSSFQLTTQIQVDMLHLYDSGCLMLMADDNNWAKLCFEFNGEYATIVSVVTKNGSSDDCNSERVMVETPYLRIEKNGLTISFYYSIDGLDWKLIRYFGMDSSAPFIAGAVAQSPMGSGCRVNFKYLSLSSPNRDSRF</sequence>
<dbReference type="InterPro" id="IPR013320">
    <property type="entry name" value="ConA-like_dom_sf"/>
</dbReference>
<dbReference type="PANTHER" id="PTHR35332:SF2">
    <property type="entry name" value="REGULATION OF ENOLASE PROTEIN 1"/>
    <property type="match status" value="1"/>
</dbReference>
<accession>A0A3S1DGQ7</accession>
<dbReference type="Pfam" id="PF07081">
    <property type="entry name" value="DUF1349"/>
    <property type="match status" value="1"/>
</dbReference>
<dbReference type="PANTHER" id="PTHR35332">
    <property type="entry name" value="REGULATION OF ENOLASE PROTEIN 1"/>
    <property type="match status" value="1"/>
</dbReference>
<evidence type="ECO:0000313" key="2">
    <source>
        <dbReference type="Proteomes" id="UP000279446"/>
    </source>
</evidence>